<dbReference type="Proteomes" id="UP000503088">
    <property type="component" value="Chromosome"/>
</dbReference>
<sequence>MVDQVIRQALTKGWTLDMIYLDERGRITQRQAKIFKVKQDTVLGWCLERNAFRRFKRQGILAAEKGEKRCGTWQQIVGRPSNDIAGTCGSLSKK</sequence>
<reference evidence="1 2" key="1">
    <citation type="submission" date="2020-01" db="EMBL/GenBank/DDBJ databases">
        <authorList>
            <person name="Gulvik C.A."/>
            <person name="Batra D.G."/>
        </authorList>
    </citation>
    <scope>NUCLEOTIDE SEQUENCE [LARGE SCALE GENOMIC DNA]</scope>
    <source>
        <strain evidence="1 2">W9323</strain>
    </source>
</reference>
<organism evidence="1 2">
    <name type="scientific">Kroppenstedtia pulmonis</name>
    <dbReference type="NCBI Taxonomy" id="1380685"/>
    <lineage>
        <taxon>Bacteria</taxon>
        <taxon>Bacillati</taxon>
        <taxon>Bacillota</taxon>
        <taxon>Bacilli</taxon>
        <taxon>Bacillales</taxon>
        <taxon>Thermoactinomycetaceae</taxon>
        <taxon>Kroppenstedtia</taxon>
    </lineage>
</organism>
<name>A0A7D3XIN3_9BACL</name>
<dbReference type="KEGG" id="kpul:GXN76_08900"/>
<gene>
    <name evidence="1" type="ORF">GXN76_08900</name>
</gene>
<dbReference type="RefSeq" id="WP_173222415.1">
    <property type="nucleotide sequence ID" value="NZ_CP048104.1"/>
</dbReference>
<evidence type="ECO:0008006" key="3">
    <source>
        <dbReference type="Google" id="ProtNLM"/>
    </source>
</evidence>
<proteinExistence type="predicted"/>
<dbReference type="AlphaFoldDB" id="A0A7D3XIN3"/>
<dbReference type="EMBL" id="CP048104">
    <property type="protein sequence ID" value="QKG84584.1"/>
    <property type="molecule type" value="Genomic_DNA"/>
</dbReference>
<accession>A0A7D3XIN3</accession>
<evidence type="ECO:0000313" key="1">
    <source>
        <dbReference type="EMBL" id="QKG84584.1"/>
    </source>
</evidence>
<protein>
    <recommendedName>
        <fullName evidence="3">WYL domain-containing protein</fullName>
    </recommendedName>
</protein>
<evidence type="ECO:0000313" key="2">
    <source>
        <dbReference type="Proteomes" id="UP000503088"/>
    </source>
</evidence>
<keyword evidence="2" id="KW-1185">Reference proteome</keyword>